<proteinExistence type="predicted"/>
<evidence type="ECO:0000313" key="3">
    <source>
        <dbReference type="Proteomes" id="UP000244803"/>
    </source>
</evidence>
<name>A0A976XKD9_THEOR</name>
<dbReference type="EMBL" id="CP056066">
    <property type="protein sequence ID" value="UVC54276.1"/>
    <property type="molecule type" value="Genomic_DNA"/>
</dbReference>
<dbReference type="PANTHER" id="PTHR38899:SF1">
    <property type="entry name" value="PROTEIN KINASE"/>
    <property type="match status" value="1"/>
</dbReference>
<dbReference type="PANTHER" id="PTHR38899">
    <property type="entry name" value="DOMAIN OOKINETE PROTEIN, PUTATIVE-RELATED"/>
    <property type="match status" value="1"/>
</dbReference>
<sequence>MTLFKDRKFCKLLTSVDKNAQEGYMGGVLENGMFPANNFGSVERFSADAEKTKLGSSDSISSCVTQVSIKQRDEQAPAENDTNLDFEAESDKRGESISEETGAKLVSVDDHGIKTYRCSNLIIFDYDDTILPTYSLTLLQRPRFTTKLSEEVIQELGKLGDAVLENFMTALSYGTIVIVTNASSDWVSQSVERYLPKVGEFLIKYKIRIISARDRFGNSLLAQKHWKYFIFIDLIEEQFIRQLKSGEPFSVISIGDGSEEREACMKLVGIFKNQGWTFKNLKFLNQPSYNCLTLEHILLQKSFKNFIEIDSSADLCIQFDKSTN</sequence>
<accession>A0A976XKD9</accession>
<dbReference type="AlphaFoldDB" id="A0A976XKD9"/>
<evidence type="ECO:0000313" key="2">
    <source>
        <dbReference type="EMBL" id="UVC54276.1"/>
    </source>
</evidence>
<protein>
    <submittedName>
        <fullName evidence="2">Uncharacterized protein</fullName>
    </submittedName>
</protein>
<gene>
    <name evidence="2" type="ORF">MACJ_003813</name>
</gene>
<organism evidence="2 3">
    <name type="scientific">Theileria orientalis</name>
    <dbReference type="NCBI Taxonomy" id="68886"/>
    <lineage>
        <taxon>Eukaryota</taxon>
        <taxon>Sar</taxon>
        <taxon>Alveolata</taxon>
        <taxon>Apicomplexa</taxon>
        <taxon>Aconoidasida</taxon>
        <taxon>Piroplasmida</taxon>
        <taxon>Theileriidae</taxon>
        <taxon>Theileria</taxon>
    </lineage>
</organism>
<evidence type="ECO:0000256" key="1">
    <source>
        <dbReference type="SAM" id="MobiDB-lite"/>
    </source>
</evidence>
<reference evidence="2" key="1">
    <citation type="submission" date="2022-07" db="EMBL/GenBank/DDBJ databases">
        <title>Evaluation of T. orientalis genome assembly methods using nanopore sequencing and analysis of variation between genomes.</title>
        <authorList>
            <person name="Yam J."/>
            <person name="Micallef M.L."/>
            <person name="Liu M."/>
            <person name="Djordjevic S.P."/>
            <person name="Bogema D.R."/>
            <person name="Jenkins C."/>
        </authorList>
    </citation>
    <scope>NUCLEOTIDE SEQUENCE</scope>
    <source>
        <strain evidence="2">Fish Creek</strain>
    </source>
</reference>
<dbReference type="Proteomes" id="UP000244803">
    <property type="component" value="Chromosome 3"/>
</dbReference>
<feature type="region of interest" description="Disordered" evidence="1">
    <location>
        <begin position="71"/>
        <end position="98"/>
    </location>
</feature>